<dbReference type="GO" id="GO:0006355">
    <property type="term" value="P:regulation of DNA-templated transcription"/>
    <property type="evidence" value="ECO:0007669"/>
    <property type="project" value="InterPro"/>
</dbReference>
<dbReference type="EMBL" id="KB307434">
    <property type="protein sequence ID" value="ELT98932.1"/>
    <property type="molecule type" value="Genomic_DNA"/>
</dbReference>
<evidence type="ECO:0000256" key="3">
    <source>
        <dbReference type="ARBA" id="ARBA00023242"/>
    </source>
</evidence>
<dbReference type="InterPro" id="IPR050224">
    <property type="entry name" value="TALE_homeobox"/>
</dbReference>
<organism evidence="6">
    <name type="scientific">Capitella teleta</name>
    <name type="common">Polychaete worm</name>
    <dbReference type="NCBI Taxonomy" id="283909"/>
    <lineage>
        <taxon>Eukaryota</taxon>
        <taxon>Metazoa</taxon>
        <taxon>Spiralia</taxon>
        <taxon>Lophotrochozoa</taxon>
        <taxon>Annelida</taxon>
        <taxon>Polychaeta</taxon>
        <taxon>Sedentaria</taxon>
        <taxon>Scolecida</taxon>
        <taxon>Capitellidae</taxon>
        <taxon>Capitella</taxon>
    </lineage>
</organism>
<gene>
    <name evidence="6" type="ORF">CAPTEDRAFT_70907</name>
</gene>
<feature type="non-terminal residue" evidence="6">
    <location>
        <position position="53"/>
    </location>
</feature>
<keyword evidence="8" id="KW-1185">Reference proteome</keyword>
<dbReference type="GO" id="GO:0005634">
    <property type="term" value="C:nucleus"/>
    <property type="evidence" value="ECO:0007669"/>
    <property type="project" value="UniProtKB-SubCell"/>
</dbReference>
<dbReference type="EMBL" id="AMQN01010261">
    <property type="status" value="NOT_ANNOTATED_CDS"/>
    <property type="molecule type" value="Genomic_DNA"/>
</dbReference>
<dbReference type="STRING" id="283909.R7TZ85"/>
<evidence type="ECO:0000256" key="1">
    <source>
        <dbReference type="ARBA" id="ARBA00023125"/>
    </source>
</evidence>
<protein>
    <recommendedName>
        <fullName evidence="5">Homeobox domain-containing protein</fullName>
    </recommendedName>
</protein>
<evidence type="ECO:0000313" key="7">
    <source>
        <dbReference type="EnsemblMetazoa" id="CapteP70907"/>
    </source>
</evidence>
<keyword evidence="3 4" id="KW-0539">Nucleus</keyword>
<dbReference type="EnsemblMetazoa" id="CapteT70907">
    <property type="protein sequence ID" value="CapteP70907"/>
    <property type="gene ID" value="CapteG70907"/>
</dbReference>
<feature type="non-terminal residue" evidence="6">
    <location>
        <position position="1"/>
    </location>
</feature>
<dbReference type="Pfam" id="PF05920">
    <property type="entry name" value="Homeobox_KN"/>
    <property type="match status" value="1"/>
</dbReference>
<dbReference type="PROSITE" id="PS50071">
    <property type="entry name" value="HOMEOBOX_2"/>
    <property type="match status" value="1"/>
</dbReference>
<dbReference type="SUPFAM" id="SSF46689">
    <property type="entry name" value="Homeodomain-like"/>
    <property type="match status" value="1"/>
</dbReference>
<evidence type="ECO:0000256" key="4">
    <source>
        <dbReference type="PROSITE-ProRule" id="PRU00108"/>
    </source>
</evidence>
<keyword evidence="2 4" id="KW-0371">Homeobox</keyword>
<keyword evidence="1 4" id="KW-0238">DNA-binding</keyword>
<dbReference type="HOGENOM" id="CLU_049543_14_0_1"/>
<dbReference type="InterPro" id="IPR001356">
    <property type="entry name" value="HD"/>
</dbReference>
<dbReference type="GO" id="GO:0003677">
    <property type="term" value="F:DNA binding"/>
    <property type="evidence" value="ECO:0007669"/>
    <property type="project" value="UniProtKB-UniRule"/>
</dbReference>
<dbReference type="OrthoDB" id="4187154at2759"/>
<evidence type="ECO:0000313" key="8">
    <source>
        <dbReference type="Proteomes" id="UP000014760"/>
    </source>
</evidence>
<name>R7TZ85_CAPTE</name>
<dbReference type="Gene3D" id="1.10.10.60">
    <property type="entry name" value="Homeodomain-like"/>
    <property type="match status" value="1"/>
</dbReference>
<accession>R7TZ85</accession>
<evidence type="ECO:0000313" key="6">
    <source>
        <dbReference type="EMBL" id="ELT98932.1"/>
    </source>
</evidence>
<reference evidence="8" key="1">
    <citation type="submission" date="2012-12" db="EMBL/GenBank/DDBJ databases">
        <authorList>
            <person name="Hellsten U."/>
            <person name="Grimwood J."/>
            <person name="Chapman J.A."/>
            <person name="Shapiro H."/>
            <person name="Aerts A."/>
            <person name="Otillar R.P."/>
            <person name="Terry A.Y."/>
            <person name="Boore J.L."/>
            <person name="Simakov O."/>
            <person name="Marletaz F."/>
            <person name="Cho S.-J."/>
            <person name="Edsinger-Gonzales E."/>
            <person name="Havlak P."/>
            <person name="Kuo D.-H."/>
            <person name="Larsson T."/>
            <person name="Lv J."/>
            <person name="Arendt D."/>
            <person name="Savage R."/>
            <person name="Osoegawa K."/>
            <person name="de Jong P."/>
            <person name="Lindberg D.R."/>
            <person name="Seaver E.C."/>
            <person name="Weisblat D.A."/>
            <person name="Putnam N.H."/>
            <person name="Grigoriev I.V."/>
            <person name="Rokhsar D.S."/>
        </authorList>
    </citation>
    <scope>NUCLEOTIDE SEQUENCE</scope>
    <source>
        <strain evidence="8">I ESC-2004</strain>
    </source>
</reference>
<dbReference type="PANTHER" id="PTHR11850">
    <property type="entry name" value="HOMEOBOX PROTEIN TRANSCRIPTION FACTORS"/>
    <property type="match status" value="1"/>
</dbReference>
<dbReference type="InterPro" id="IPR009057">
    <property type="entry name" value="Homeodomain-like_sf"/>
</dbReference>
<dbReference type="InterPro" id="IPR008422">
    <property type="entry name" value="KN_HD"/>
</dbReference>
<dbReference type="CDD" id="cd00086">
    <property type="entry name" value="homeodomain"/>
    <property type="match status" value="1"/>
</dbReference>
<evidence type="ECO:0000256" key="2">
    <source>
        <dbReference type="ARBA" id="ARBA00023155"/>
    </source>
</evidence>
<comment type="subcellular location">
    <subcellularLocation>
        <location evidence="4">Nucleus</location>
    </subcellularLocation>
</comment>
<reference evidence="7" key="3">
    <citation type="submission" date="2015-06" db="UniProtKB">
        <authorList>
            <consortium name="EnsemblMetazoa"/>
        </authorList>
    </citation>
    <scope>IDENTIFICATION</scope>
</reference>
<dbReference type="Proteomes" id="UP000014760">
    <property type="component" value="Unassembled WGS sequence"/>
</dbReference>
<dbReference type="AlphaFoldDB" id="R7TZ85"/>
<reference evidence="6 8" key="2">
    <citation type="journal article" date="2013" name="Nature">
        <title>Insights into bilaterian evolution from three spiralian genomes.</title>
        <authorList>
            <person name="Simakov O."/>
            <person name="Marletaz F."/>
            <person name="Cho S.J."/>
            <person name="Edsinger-Gonzales E."/>
            <person name="Havlak P."/>
            <person name="Hellsten U."/>
            <person name="Kuo D.H."/>
            <person name="Larsson T."/>
            <person name="Lv J."/>
            <person name="Arendt D."/>
            <person name="Savage R."/>
            <person name="Osoegawa K."/>
            <person name="de Jong P."/>
            <person name="Grimwood J."/>
            <person name="Chapman J.A."/>
            <person name="Shapiro H."/>
            <person name="Aerts A."/>
            <person name="Otillar R.P."/>
            <person name="Terry A.Y."/>
            <person name="Boore J.L."/>
            <person name="Grigoriev I.V."/>
            <person name="Lindberg D.R."/>
            <person name="Seaver E.C."/>
            <person name="Weisblat D.A."/>
            <person name="Putnam N.H."/>
            <person name="Rokhsar D.S."/>
        </authorList>
    </citation>
    <scope>NUCLEOTIDE SEQUENCE</scope>
    <source>
        <strain evidence="6 8">I ESC-2004</strain>
    </source>
</reference>
<evidence type="ECO:0000259" key="5">
    <source>
        <dbReference type="PROSITE" id="PS50071"/>
    </source>
</evidence>
<proteinExistence type="predicted"/>
<sequence length="53" mass="6263">GIMTPDAVSILLRWYEQHQDHPYPSNDTAVLLAQTAKLSVRQVKKWFANRRRR</sequence>
<feature type="domain" description="Homeobox" evidence="5">
    <location>
        <begin position="1"/>
        <end position="53"/>
    </location>
</feature>